<dbReference type="SUPFAM" id="SSF102405">
    <property type="entry name" value="MCP/YpsA-like"/>
    <property type="match status" value="1"/>
</dbReference>
<proteinExistence type="predicted"/>
<gene>
    <name evidence="2" type="ORF">T9A_02423</name>
</gene>
<organism evidence="2 3">
    <name type="scientific">Alcanivorax jadensis T9</name>
    <dbReference type="NCBI Taxonomy" id="1177181"/>
    <lineage>
        <taxon>Bacteria</taxon>
        <taxon>Pseudomonadati</taxon>
        <taxon>Pseudomonadota</taxon>
        <taxon>Gammaproteobacteria</taxon>
        <taxon>Oceanospirillales</taxon>
        <taxon>Alcanivoracaceae</taxon>
        <taxon>Alcanivorax</taxon>
    </lineage>
</organism>
<dbReference type="EMBL" id="ARXU01000010">
    <property type="protein sequence ID" value="KGD60467.1"/>
    <property type="molecule type" value="Genomic_DNA"/>
</dbReference>
<reference evidence="2 3" key="1">
    <citation type="submission" date="2012-09" db="EMBL/GenBank/DDBJ databases">
        <title>Genome Sequence of alkane-degrading Bacterium Alcanivorax jadensis T9.</title>
        <authorList>
            <person name="Lai Q."/>
            <person name="Shao Z."/>
        </authorList>
    </citation>
    <scope>NUCLEOTIDE SEQUENCE [LARGE SCALE GENOMIC DNA]</scope>
    <source>
        <strain evidence="2 3">T9</strain>
    </source>
</reference>
<dbReference type="Gene3D" id="3.40.50.450">
    <property type="match status" value="1"/>
</dbReference>
<keyword evidence="3" id="KW-1185">Reference proteome</keyword>
<dbReference type="Proteomes" id="UP000029443">
    <property type="component" value="Unassembled WGS sequence"/>
</dbReference>
<sequence>MRILVCGGRDFSDQALLARSLARLLRDNTFSLLIHGNASGADRLASQWAHDSGVDQVSYPANWVAHGRAAGPMRNRRMLHHGRPQAIVAFPGGRGTANMIQLAEDAGLPVWQPALDGEDGLPTPQWLVAR</sequence>
<accession>A0ABR4WAY0</accession>
<dbReference type="InterPro" id="IPR019627">
    <property type="entry name" value="YAcAr"/>
</dbReference>
<evidence type="ECO:0000259" key="1">
    <source>
        <dbReference type="Pfam" id="PF10686"/>
    </source>
</evidence>
<dbReference type="Pfam" id="PF10686">
    <property type="entry name" value="YAcAr"/>
    <property type="match status" value="1"/>
</dbReference>
<feature type="domain" description="YspA cpYpsA-related SLOG" evidence="1">
    <location>
        <begin position="1"/>
        <end position="66"/>
    </location>
</feature>
<evidence type="ECO:0000313" key="3">
    <source>
        <dbReference type="Proteomes" id="UP000029443"/>
    </source>
</evidence>
<evidence type="ECO:0000313" key="2">
    <source>
        <dbReference type="EMBL" id="KGD60467.1"/>
    </source>
</evidence>
<protein>
    <recommendedName>
        <fullName evidence="1">YspA cpYpsA-related SLOG domain-containing protein</fullName>
    </recommendedName>
</protein>
<name>A0ABR4WAY0_9GAMM</name>
<comment type="caution">
    <text evidence="2">The sequence shown here is derived from an EMBL/GenBank/DDBJ whole genome shotgun (WGS) entry which is preliminary data.</text>
</comment>
<dbReference type="RefSeq" id="WP_035248822.1">
    <property type="nucleotide sequence ID" value="NZ_ARXU01000010.1"/>
</dbReference>